<dbReference type="EMBL" id="BNBT01000240">
    <property type="protein sequence ID" value="GHE98690.1"/>
    <property type="molecule type" value="Genomic_DNA"/>
</dbReference>
<organism evidence="1 2">
    <name type="scientific">Streptomyces longispororuber</name>
    <dbReference type="NCBI Taxonomy" id="68230"/>
    <lineage>
        <taxon>Bacteria</taxon>
        <taxon>Bacillati</taxon>
        <taxon>Actinomycetota</taxon>
        <taxon>Actinomycetes</taxon>
        <taxon>Kitasatosporales</taxon>
        <taxon>Streptomycetaceae</taxon>
        <taxon>Streptomyces</taxon>
    </lineage>
</organism>
<dbReference type="RefSeq" id="WP_190140550.1">
    <property type="nucleotide sequence ID" value="NZ_BNBT01000240.1"/>
</dbReference>
<reference evidence="1" key="1">
    <citation type="journal article" date="2014" name="Int. J. Syst. Evol. Microbiol.">
        <title>Complete genome sequence of Corynebacterium casei LMG S-19264T (=DSM 44701T), isolated from a smear-ripened cheese.</title>
        <authorList>
            <consortium name="US DOE Joint Genome Institute (JGI-PGF)"/>
            <person name="Walter F."/>
            <person name="Albersmeier A."/>
            <person name="Kalinowski J."/>
            <person name="Ruckert C."/>
        </authorList>
    </citation>
    <scope>NUCLEOTIDE SEQUENCE</scope>
    <source>
        <strain evidence="1">JCM 4784</strain>
    </source>
</reference>
<dbReference type="AlphaFoldDB" id="A0A919ACG2"/>
<keyword evidence="2" id="KW-1185">Reference proteome</keyword>
<sequence>MITRSLSPLERRAEAAYLVHLEHLRTCPRCDLGWAAEERCRGGFYLREDLRRARRAVLRYEPPPGRR</sequence>
<gene>
    <name evidence="1" type="ORF">GCM10018785_73310</name>
</gene>
<reference evidence="1" key="2">
    <citation type="submission" date="2020-09" db="EMBL/GenBank/DDBJ databases">
        <authorList>
            <person name="Sun Q."/>
            <person name="Ohkuma M."/>
        </authorList>
    </citation>
    <scope>NUCLEOTIDE SEQUENCE</scope>
    <source>
        <strain evidence="1">JCM 4784</strain>
    </source>
</reference>
<evidence type="ECO:0000313" key="2">
    <source>
        <dbReference type="Proteomes" id="UP000608024"/>
    </source>
</evidence>
<evidence type="ECO:0000313" key="1">
    <source>
        <dbReference type="EMBL" id="GHE98690.1"/>
    </source>
</evidence>
<comment type="caution">
    <text evidence="1">The sequence shown here is derived from an EMBL/GenBank/DDBJ whole genome shotgun (WGS) entry which is preliminary data.</text>
</comment>
<name>A0A919ACG2_9ACTN</name>
<accession>A0A919ACG2</accession>
<protein>
    <submittedName>
        <fullName evidence="1">Uncharacterized protein</fullName>
    </submittedName>
</protein>
<proteinExistence type="predicted"/>
<dbReference type="Proteomes" id="UP000608024">
    <property type="component" value="Unassembled WGS sequence"/>
</dbReference>